<proteinExistence type="predicted"/>
<dbReference type="EMBL" id="AP028922">
    <property type="protein sequence ID" value="BET02639.1"/>
    <property type="molecule type" value="Genomic_DNA"/>
</dbReference>
<gene>
    <name evidence="5" type="ORF">NTJ_15456</name>
</gene>
<dbReference type="PANTHER" id="PTHR48051:SF42">
    <property type="entry name" value="LEUCINE-RICH REPEAT-CONTAINING PROTEIN 18-LIKE"/>
    <property type="match status" value="1"/>
</dbReference>
<sequence length="377" mass="42078">MTKKKTINVKDHLEDDTLDLSLCGLQEVPVKEIAANKAIIKATTVDISSNQLTSLGNNFAKTFSHIVKLDLSNNQLRLLPEDFGLLVNLKHLDLYKNKLESLPASFADLRSLRWLDLKENPLIPVMARVAGTCLNQAECKAAAVNVVKFFICVQKELEEKRAKEAAERLERLKEEEQKALKKEEKKKRQKMKKNAAKLEEMALLESARNGGAVVEEVELLQPKLAAMDDAAGRFSFVGKAGSIMLWLVKFAIASVLLSFLFLSLVSVLDDATYKKCLLFLGIKWDFAPLLHSVLLVLKSNGALLINLVYTICSDYVPFLVRLSYGTAVEWWESLSAGNAVIYMDSLSGYLYVTYLRALELCSTGFQKVASSVQGYFN</sequence>
<dbReference type="Proteomes" id="UP001307889">
    <property type="component" value="Chromosome 14"/>
</dbReference>
<keyword evidence="1" id="KW-0433">Leucine-rich repeat</keyword>
<dbReference type="PANTHER" id="PTHR48051">
    <property type="match status" value="1"/>
</dbReference>
<feature type="coiled-coil region" evidence="3">
    <location>
        <begin position="152"/>
        <end position="201"/>
    </location>
</feature>
<feature type="transmembrane region" description="Helical" evidence="4">
    <location>
        <begin position="243"/>
        <end position="265"/>
    </location>
</feature>
<name>A0ABN7BED2_9HEMI</name>
<keyword evidence="4" id="KW-0812">Transmembrane</keyword>
<keyword evidence="3" id="KW-0175">Coiled coil</keyword>
<dbReference type="Pfam" id="PF13855">
    <property type="entry name" value="LRR_8"/>
    <property type="match status" value="1"/>
</dbReference>
<organism evidence="5 6">
    <name type="scientific">Nesidiocoris tenuis</name>
    <dbReference type="NCBI Taxonomy" id="355587"/>
    <lineage>
        <taxon>Eukaryota</taxon>
        <taxon>Metazoa</taxon>
        <taxon>Ecdysozoa</taxon>
        <taxon>Arthropoda</taxon>
        <taxon>Hexapoda</taxon>
        <taxon>Insecta</taxon>
        <taxon>Pterygota</taxon>
        <taxon>Neoptera</taxon>
        <taxon>Paraneoptera</taxon>
        <taxon>Hemiptera</taxon>
        <taxon>Heteroptera</taxon>
        <taxon>Panheteroptera</taxon>
        <taxon>Cimicomorpha</taxon>
        <taxon>Miridae</taxon>
        <taxon>Dicyphina</taxon>
        <taxon>Nesidiocoris</taxon>
    </lineage>
</organism>
<evidence type="ECO:0000256" key="4">
    <source>
        <dbReference type="SAM" id="Phobius"/>
    </source>
</evidence>
<evidence type="ECO:0000256" key="2">
    <source>
        <dbReference type="ARBA" id="ARBA00022737"/>
    </source>
</evidence>
<keyword evidence="2" id="KW-0677">Repeat</keyword>
<dbReference type="Gene3D" id="3.80.10.10">
    <property type="entry name" value="Ribonuclease Inhibitor"/>
    <property type="match status" value="1"/>
</dbReference>
<protein>
    <submittedName>
        <fullName evidence="5">Leucine rich repeat containing 59</fullName>
    </submittedName>
</protein>
<dbReference type="SUPFAM" id="SSF52058">
    <property type="entry name" value="L domain-like"/>
    <property type="match status" value="1"/>
</dbReference>
<accession>A0ABN7BED2</accession>
<dbReference type="InterPro" id="IPR003591">
    <property type="entry name" value="Leu-rich_rpt_typical-subtyp"/>
</dbReference>
<keyword evidence="4" id="KW-1133">Transmembrane helix</keyword>
<dbReference type="Pfam" id="PF00560">
    <property type="entry name" value="LRR_1"/>
    <property type="match status" value="1"/>
</dbReference>
<evidence type="ECO:0000256" key="1">
    <source>
        <dbReference type="ARBA" id="ARBA00022614"/>
    </source>
</evidence>
<reference evidence="5 6" key="1">
    <citation type="submission" date="2023-09" db="EMBL/GenBank/DDBJ databases">
        <title>Nesidiocoris tenuis whole genome shotgun sequence.</title>
        <authorList>
            <person name="Shibata T."/>
            <person name="Shimoda M."/>
            <person name="Kobayashi T."/>
            <person name="Uehara T."/>
        </authorList>
    </citation>
    <scope>NUCLEOTIDE SEQUENCE [LARGE SCALE GENOMIC DNA]</scope>
    <source>
        <strain evidence="5 6">Japan</strain>
    </source>
</reference>
<dbReference type="SMART" id="SM00369">
    <property type="entry name" value="LRR_TYP"/>
    <property type="match status" value="3"/>
</dbReference>
<keyword evidence="4" id="KW-0472">Membrane</keyword>
<evidence type="ECO:0000313" key="6">
    <source>
        <dbReference type="Proteomes" id="UP001307889"/>
    </source>
</evidence>
<dbReference type="InterPro" id="IPR001611">
    <property type="entry name" value="Leu-rich_rpt"/>
</dbReference>
<dbReference type="InterPro" id="IPR050216">
    <property type="entry name" value="LRR_domain-containing"/>
</dbReference>
<evidence type="ECO:0000256" key="3">
    <source>
        <dbReference type="SAM" id="Coils"/>
    </source>
</evidence>
<dbReference type="PROSITE" id="PS51450">
    <property type="entry name" value="LRR"/>
    <property type="match status" value="1"/>
</dbReference>
<keyword evidence="6" id="KW-1185">Reference proteome</keyword>
<dbReference type="InterPro" id="IPR032675">
    <property type="entry name" value="LRR_dom_sf"/>
</dbReference>
<evidence type="ECO:0000313" key="5">
    <source>
        <dbReference type="EMBL" id="BET02639.1"/>
    </source>
</evidence>